<evidence type="ECO:0000256" key="2">
    <source>
        <dbReference type="ARBA" id="ARBA00023125"/>
    </source>
</evidence>
<dbReference type="Pfam" id="PF03221">
    <property type="entry name" value="HTH_Tnp_Tc5"/>
    <property type="match status" value="2"/>
</dbReference>
<protein>
    <submittedName>
        <fullName evidence="5">HTH CENPB-type domain-containing protein</fullName>
    </submittedName>
</protein>
<dbReference type="AlphaFoldDB" id="A0A915NIZ6"/>
<dbReference type="PANTHER" id="PTHR19303">
    <property type="entry name" value="TRANSPOSON"/>
    <property type="match status" value="1"/>
</dbReference>
<accession>A0A915NIZ6</accession>
<evidence type="ECO:0000313" key="4">
    <source>
        <dbReference type="Proteomes" id="UP000887560"/>
    </source>
</evidence>
<keyword evidence="4" id="KW-1185">Reference proteome</keyword>
<dbReference type="GO" id="GO:0005634">
    <property type="term" value="C:nucleus"/>
    <property type="evidence" value="ECO:0007669"/>
    <property type="project" value="UniProtKB-SubCell"/>
</dbReference>
<keyword evidence="2" id="KW-0238">DNA-binding</keyword>
<sequence length="254" mass="29167">MNICKRKAISLETKKNIIEESEGGEKALEMSKILMGESSTFAASDGWLSRFKERHVITFNKIIKVEEGEAMDMQQFEDSGLAGIFQNNNPIPTPKRQKISIELKKKIIDYYLANPKTSLKQIAEEFSNFNVLLKKSSIHSILKNKQNIIAAINNGIKIKRSHLTKGRHANFDDALLNWIRQVRAENVVITGTLLKEKAMEMANLMGIDNFKASNGWMEKFKERHSIRFRTEKSEPEEPIIDIIQNVTNWEVFQN</sequence>
<dbReference type="GO" id="GO:0003677">
    <property type="term" value="F:DNA binding"/>
    <property type="evidence" value="ECO:0007669"/>
    <property type="project" value="UniProtKB-KW"/>
</dbReference>
<dbReference type="Proteomes" id="UP000887560">
    <property type="component" value="Unplaced"/>
</dbReference>
<dbReference type="InterPro" id="IPR050863">
    <property type="entry name" value="CenT-Element_Derived"/>
</dbReference>
<dbReference type="InterPro" id="IPR009057">
    <property type="entry name" value="Homeodomain-like_sf"/>
</dbReference>
<dbReference type="PANTHER" id="PTHR19303:SF73">
    <property type="entry name" value="PROTEIN PDC2"/>
    <property type="match status" value="1"/>
</dbReference>
<evidence type="ECO:0000313" key="5">
    <source>
        <dbReference type="WBParaSite" id="scf7180000417248.g1062"/>
    </source>
</evidence>
<dbReference type="Gene3D" id="1.10.10.60">
    <property type="entry name" value="Homeodomain-like"/>
    <property type="match status" value="3"/>
</dbReference>
<dbReference type="PROSITE" id="PS51253">
    <property type="entry name" value="HTH_CENPB"/>
    <property type="match status" value="2"/>
</dbReference>
<feature type="domain" description="HTH CENPB-type" evidence="3">
    <location>
        <begin position="1"/>
        <end position="61"/>
    </location>
</feature>
<dbReference type="SUPFAM" id="SSF46689">
    <property type="entry name" value="Homeodomain-like"/>
    <property type="match status" value="2"/>
</dbReference>
<dbReference type="SMART" id="SM00674">
    <property type="entry name" value="CENPB"/>
    <property type="match status" value="2"/>
</dbReference>
<name>A0A915NIZ6_9BILA</name>
<proteinExistence type="predicted"/>
<dbReference type="WBParaSite" id="scf7180000417248.g1062">
    <property type="protein sequence ID" value="scf7180000417248.g1062"/>
    <property type="gene ID" value="scf7180000417248.g1062"/>
</dbReference>
<dbReference type="InterPro" id="IPR006600">
    <property type="entry name" value="HTH_CenpB_DNA-bd_dom"/>
</dbReference>
<feature type="domain" description="HTH CENPB-type" evidence="3">
    <location>
        <begin position="159"/>
        <end position="230"/>
    </location>
</feature>
<comment type="subcellular location">
    <subcellularLocation>
        <location evidence="1">Nucleus</location>
    </subcellularLocation>
</comment>
<reference evidence="5" key="1">
    <citation type="submission" date="2022-11" db="UniProtKB">
        <authorList>
            <consortium name="WormBaseParasite"/>
        </authorList>
    </citation>
    <scope>IDENTIFICATION</scope>
</reference>
<organism evidence="4 5">
    <name type="scientific">Meloidogyne floridensis</name>
    <dbReference type="NCBI Taxonomy" id="298350"/>
    <lineage>
        <taxon>Eukaryota</taxon>
        <taxon>Metazoa</taxon>
        <taxon>Ecdysozoa</taxon>
        <taxon>Nematoda</taxon>
        <taxon>Chromadorea</taxon>
        <taxon>Rhabditida</taxon>
        <taxon>Tylenchina</taxon>
        <taxon>Tylenchomorpha</taxon>
        <taxon>Tylenchoidea</taxon>
        <taxon>Meloidogynidae</taxon>
        <taxon>Meloidogyninae</taxon>
        <taxon>Meloidogyne</taxon>
    </lineage>
</organism>
<evidence type="ECO:0000256" key="1">
    <source>
        <dbReference type="ARBA" id="ARBA00004123"/>
    </source>
</evidence>
<evidence type="ECO:0000259" key="3">
    <source>
        <dbReference type="PROSITE" id="PS51253"/>
    </source>
</evidence>